<keyword evidence="1" id="KW-0805">Transcription regulation</keyword>
<evidence type="ECO:0000256" key="4">
    <source>
        <dbReference type="ARBA" id="ARBA00023163"/>
    </source>
</evidence>
<keyword evidence="4" id="KW-0804">Transcription</keyword>
<dbReference type="InterPro" id="IPR039425">
    <property type="entry name" value="RNA_pol_sigma-70-like"/>
</dbReference>
<dbReference type="PANTHER" id="PTHR43133:SF8">
    <property type="entry name" value="RNA POLYMERASE SIGMA FACTOR HI_1459-RELATED"/>
    <property type="match status" value="1"/>
</dbReference>
<feature type="domain" description="RNA polymerase sigma-70 region 2" evidence="5">
    <location>
        <begin position="30"/>
        <end position="95"/>
    </location>
</feature>
<keyword evidence="2" id="KW-0731">Sigma factor</keyword>
<dbReference type="RefSeq" id="WP_377094218.1">
    <property type="nucleotide sequence ID" value="NZ_JBHSJM010000001.1"/>
</dbReference>
<dbReference type="Pfam" id="PF04542">
    <property type="entry name" value="Sigma70_r2"/>
    <property type="match status" value="1"/>
</dbReference>
<dbReference type="Gene3D" id="1.10.1740.10">
    <property type="match status" value="1"/>
</dbReference>
<evidence type="ECO:0000259" key="5">
    <source>
        <dbReference type="Pfam" id="PF04542"/>
    </source>
</evidence>
<sequence length="198" mass="23512">MSHSSQNTRYSLLRRAIDLNDDHAWNELNKHYERFIYYILHQLNVSSSDIDDLAQQTLIILMRDLPKYDRERARFRTWLKQVIRSTALMHFRQRESQQVKMNKFAGDAQLSQQDQTTDIDQYIEEEWETYVTNVAMKRVRKEYRGQAIEVFELGLQGISAQQIAQRTGLTISSVYTLRKRVKRSLFLEVQAVIHELEG</sequence>
<proteinExistence type="predicted"/>
<keyword evidence="7" id="KW-1185">Reference proteome</keyword>
<organism evidence="6 7">
    <name type="scientific">Rubritalea spongiae</name>
    <dbReference type="NCBI Taxonomy" id="430797"/>
    <lineage>
        <taxon>Bacteria</taxon>
        <taxon>Pseudomonadati</taxon>
        <taxon>Verrucomicrobiota</taxon>
        <taxon>Verrucomicrobiia</taxon>
        <taxon>Verrucomicrobiales</taxon>
        <taxon>Rubritaleaceae</taxon>
        <taxon>Rubritalea</taxon>
    </lineage>
</organism>
<gene>
    <name evidence="6" type="ORF">ACFSQZ_04350</name>
</gene>
<dbReference type="NCBIfam" id="TIGR02937">
    <property type="entry name" value="sigma70-ECF"/>
    <property type="match status" value="1"/>
</dbReference>
<accession>A0ABW5E059</accession>
<dbReference type="PANTHER" id="PTHR43133">
    <property type="entry name" value="RNA POLYMERASE ECF-TYPE SIGMA FACTO"/>
    <property type="match status" value="1"/>
</dbReference>
<dbReference type="InterPro" id="IPR007627">
    <property type="entry name" value="RNA_pol_sigma70_r2"/>
</dbReference>
<reference evidence="7" key="1">
    <citation type="journal article" date="2019" name="Int. J. Syst. Evol. Microbiol.">
        <title>The Global Catalogue of Microorganisms (GCM) 10K type strain sequencing project: providing services to taxonomists for standard genome sequencing and annotation.</title>
        <authorList>
            <consortium name="The Broad Institute Genomics Platform"/>
            <consortium name="The Broad Institute Genome Sequencing Center for Infectious Disease"/>
            <person name="Wu L."/>
            <person name="Ma J."/>
        </authorList>
    </citation>
    <scope>NUCLEOTIDE SEQUENCE [LARGE SCALE GENOMIC DNA]</scope>
    <source>
        <strain evidence="7">JCM 16545</strain>
    </source>
</reference>
<dbReference type="InterPro" id="IPR014284">
    <property type="entry name" value="RNA_pol_sigma-70_dom"/>
</dbReference>
<dbReference type="InterPro" id="IPR013325">
    <property type="entry name" value="RNA_pol_sigma_r2"/>
</dbReference>
<dbReference type="SUPFAM" id="SSF88946">
    <property type="entry name" value="Sigma2 domain of RNA polymerase sigma factors"/>
    <property type="match status" value="1"/>
</dbReference>
<protein>
    <submittedName>
        <fullName evidence="6">RNA polymerase sigma factor</fullName>
    </submittedName>
</protein>
<evidence type="ECO:0000256" key="1">
    <source>
        <dbReference type="ARBA" id="ARBA00023015"/>
    </source>
</evidence>
<evidence type="ECO:0000256" key="2">
    <source>
        <dbReference type="ARBA" id="ARBA00023082"/>
    </source>
</evidence>
<dbReference type="EMBL" id="JBHUJC010000012">
    <property type="protein sequence ID" value="MFD2275692.1"/>
    <property type="molecule type" value="Genomic_DNA"/>
</dbReference>
<evidence type="ECO:0000313" key="6">
    <source>
        <dbReference type="EMBL" id="MFD2275692.1"/>
    </source>
</evidence>
<keyword evidence="3" id="KW-0238">DNA-binding</keyword>
<dbReference type="Proteomes" id="UP001597297">
    <property type="component" value="Unassembled WGS sequence"/>
</dbReference>
<comment type="caution">
    <text evidence="6">The sequence shown here is derived from an EMBL/GenBank/DDBJ whole genome shotgun (WGS) entry which is preliminary data.</text>
</comment>
<evidence type="ECO:0000313" key="7">
    <source>
        <dbReference type="Proteomes" id="UP001597297"/>
    </source>
</evidence>
<evidence type="ECO:0000256" key="3">
    <source>
        <dbReference type="ARBA" id="ARBA00023125"/>
    </source>
</evidence>
<name>A0ABW5E059_9BACT</name>